<dbReference type="EMBL" id="JAMYWD010000010">
    <property type="protein sequence ID" value="KAJ4958925.1"/>
    <property type="molecule type" value="Genomic_DNA"/>
</dbReference>
<name>A0A9Q0K1W4_9MAGN</name>
<gene>
    <name evidence="2" type="ORF">NE237_026036</name>
</gene>
<comment type="caution">
    <text evidence="2">The sequence shown here is derived from an EMBL/GenBank/DDBJ whole genome shotgun (WGS) entry which is preliminary data.</text>
</comment>
<protein>
    <recommendedName>
        <fullName evidence="4">Small auxin up regulated protein</fullName>
    </recommendedName>
</protein>
<evidence type="ECO:0000256" key="1">
    <source>
        <dbReference type="ARBA" id="ARBA00006974"/>
    </source>
</evidence>
<evidence type="ECO:0008006" key="4">
    <source>
        <dbReference type="Google" id="ProtNLM"/>
    </source>
</evidence>
<dbReference type="Proteomes" id="UP001141806">
    <property type="component" value="Unassembled WGS sequence"/>
</dbReference>
<evidence type="ECO:0000313" key="2">
    <source>
        <dbReference type="EMBL" id="KAJ4958925.1"/>
    </source>
</evidence>
<evidence type="ECO:0000313" key="3">
    <source>
        <dbReference type="Proteomes" id="UP001141806"/>
    </source>
</evidence>
<keyword evidence="3" id="KW-1185">Reference proteome</keyword>
<dbReference type="PANTHER" id="PTHR31374">
    <property type="entry name" value="AUXIN-INDUCED PROTEIN-LIKE-RELATED"/>
    <property type="match status" value="1"/>
</dbReference>
<sequence length="147" mass="16849">MTHRRSTTDTIINGLKKNEIWQMKDPFRVLMLLQQKAQIKMGHLPAYEENSMESLLAGDVSRFGNASQNPGEVPRGSLAVYVGPNLRRYIVPATYLSLPEFRVLMERAVEEFGFEQEGGLKIPCEEEDFEEVLLKCMMQQKLKKGKK</sequence>
<reference evidence="2" key="1">
    <citation type="journal article" date="2023" name="Plant J.">
        <title>The genome of the king protea, Protea cynaroides.</title>
        <authorList>
            <person name="Chang J."/>
            <person name="Duong T.A."/>
            <person name="Schoeman C."/>
            <person name="Ma X."/>
            <person name="Roodt D."/>
            <person name="Barker N."/>
            <person name="Li Z."/>
            <person name="Van de Peer Y."/>
            <person name="Mizrachi E."/>
        </authorList>
    </citation>
    <scope>NUCLEOTIDE SEQUENCE</scope>
    <source>
        <tissue evidence="2">Young leaves</tissue>
    </source>
</reference>
<dbReference type="OrthoDB" id="1897212at2759"/>
<dbReference type="InterPro" id="IPR003676">
    <property type="entry name" value="SAUR_fam"/>
</dbReference>
<dbReference type="PANTHER" id="PTHR31374:SF139">
    <property type="entry name" value="OS02G0143300 PROTEIN"/>
    <property type="match status" value="1"/>
</dbReference>
<proteinExistence type="inferred from homology"/>
<dbReference type="AlphaFoldDB" id="A0A9Q0K1W4"/>
<dbReference type="GO" id="GO:0009733">
    <property type="term" value="P:response to auxin"/>
    <property type="evidence" value="ECO:0007669"/>
    <property type="project" value="InterPro"/>
</dbReference>
<organism evidence="2 3">
    <name type="scientific">Protea cynaroides</name>
    <dbReference type="NCBI Taxonomy" id="273540"/>
    <lineage>
        <taxon>Eukaryota</taxon>
        <taxon>Viridiplantae</taxon>
        <taxon>Streptophyta</taxon>
        <taxon>Embryophyta</taxon>
        <taxon>Tracheophyta</taxon>
        <taxon>Spermatophyta</taxon>
        <taxon>Magnoliopsida</taxon>
        <taxon>Proteales</taxon>
        <taxon>Proteaceae</taxon>
        <taxon>Protea</taxon>
    </lineage>
</organism>
<dbReference type="Pfam" id="PF02519">
    <property type="entry name" value="Auxin_inducible"/>
    <property type="match status" value="1"/>
</dbReference>
<accession>A0A9Q0K1W4</accession>
<comment type="similarity">
    <text evidence="1">Belongs to the ARG7 family.</text>
</comment>